<evidence type="ECO:0000313" key="2">
    <source>
        <dbReference type="Proteomes" id="UP001164746"/>
    </source>
</evidence>
<feature type="non-terminal residue" evidence="1">
    <location>
        <position position="1"/>
    </location>
</feature>
<gene>
    <name evidence="1" type="ORF">MAR_037682</name>
</gene>
<accession>A0ABY7FP59</accession>
<sequence>QGVPPCGPEEFGSSCQLTCHCADLASCKADGSCSSCSYRWGGPTCQIQLAKLDPSALTLTQHDTKGSNEAGNAVDGDINTYAWAQNMDNESIAWWRASLGKKLPIHHVNIKFFQGVG</sequence>
<dbReference type="Gene3D" id="2.60.120.260">
    <property type="entry name" value="Galactose-binding domain-like"/>
    <property type="match status" value="1"/>
</dbReference>
<dbReference type="SUPFAM" id="SSF49785">
    <property type="entry name" value="Galactose-binding domain-like"/>
    <property type="match status" value="1"/>
</dbReference>
<evidence type="ECO:0000313" key="1">
    <source>
        <dbReference type="EMBL" id="WAR24013.1"/>
    </source>
</evidence>
<dbReference type="Proteomes" id="UP001164746">
    <property type="component" value="Chromosome 13"/>
</dbReference>
<reference evidence="1" key="1">
    <citation type="submission" date="2022-11" db="EMBL/GenBank/DDBJ databases">
        <title>Centuries of genome instability and evolution in soft-shell clam transmissible cancer (bioRxiv).</title>
        <authorList>
            <person name="Hart S.F.M."/>
            <person name="Yonemitsu M.A."/>
            <person name="Giersch R.M."/>
            <person name="Beal B.F."/>
            <person name="Arriagada G."/>
            <person name="Davis B.W."/>
            <person name="Ostrander E.A."/>
            <person name="Goff S.P."/>
            <person name="Metzger M.J."/>
        </authorList>
    </citation>
    <scope>NUCLEOTIDE SEQUENCE</scope>
    <source>
        <strain evidence="1">MELC-2E11</strain>
        <tissue evidence="1">Siphon/mantle</tissue>
    </source>
</reference>
<dbReference type="EMBL" id="CP111024">
    <property type="protein sequence ID" value="WAR24013.1"/>
    <property type="molecule type" value="Genomic_DNA"/>
</dbReference>
<name>A0ABY7FP59_MYAAR</name>
<proteinExistence type="predicted"/>
<protein>
    <submittedName>
        <fullName evidence="1">Uncharacterized protein</fullName>
    </submittedName>
</protein>
<keyword evidence="2" id="KW-1185">Reference proteome</keyword>
<feature type="non-terminal residue" evidence="1">
    <location>
        <position position="117"/>
    </location>
</feature>
<dbReference type="InterPro" id="IPR008979">
    <property type="entry name" value="Galactose-bd-like_sf"/>
</dbReference>
<organism evidence="1 2">
    <name type="scientific">Mya arenaria</name>
    <name type="common">Soft-shell clam</name>
    <dbReference type="NCBI Taxonomy" id="6604"/>
    <lineage>
        <taxon>Eukaryota</taxon>
        <taxon>Metazoa</taxon>
        <taxon>Spiralia</taxon>
        <taxon>Lophotrochozoa</taxon>
        <taxon>Mollusca</taxon>
        <taxon>Bivalvia</taxon>
        <taxon>Autobranchia</taxon>
        <taxon>Heteroconchia</taxon>
        <taxon>Euheterodonta</taxon>
        <taxon>Imparidentia</taxon>
        <taxon>Neoheterodontei</taxon>
        <taxon>Myida</taxon>
        <taxon>Myoidea</taxon>
        <taxon>Myidae</taxon>
        <taxon>Mya</taxon>
    </lineage>
</organism>